<dbReference type="AlphaFoldDB" id="A0A368X7T1"/>
<evidence type="ECO:0000313" key="2">
    <source>
        <dbReference type="Proteomes" id="UP000253647"/>
    </source>
</evidence>
<dbReference type="EMBL" id="QPJI01000016">
    <property type="protein sequence ID" value="RCW64050.1"/>
    <property type="molecule type" value="Genomic_DNA"/>
</dbReference>
<name>A0A368X7T1_MARNT</name>
<organism evidence="1 2">
    <name type="scientific">Marinobacter nauticus</name>
    <name type="common">Marinobacter hydrocarbonoclasticus</name>
    <name type="synonym">Marinobacter aquaeolei</name>
    <dbReference type="NCBI Taxonomy" id="2743"/>
    <lineage>
        <taxon>Bacteria</taxon>
        <taxon>Pseudomonadati</taxon>
        <taxon>Pseudomonadota</taxon>
        <taxon>Gammaproteobacteria</taxon>
        <taxon>Pseudomonadales</taxon>
        <taxon>Marinobacteraceae</taxon>
        <taxon>Marinobacter</taxon>
    </lineage>
</organism>
<reference evidence="1 2" key="1">
    <citation type="submission" date="2018-07" db="EMBL/GenBank/DDBJ databases">
        <title>Freshwater and sediment microbial communities from various areas in North America, analyzing microbe dynamics in response to fracking.</title>
        <authorList>
            <person name="Lamendella R."/>
        </authorList>
    </citation>
    <scope>NUCLEOTIDE SEQUENCE [LARGE SCALE GENOMIC DNA]</scope>
    <source>
        <strain evidence="1 2">105B</strain>
    </source>
</reference>
<evidence type="ECO:0000313" key="1">
    <source>
        <dbReference type="EMBL" id="RCW64050.1"/>
    </source>
</evidence>
<dbReference type="Proteomes" id="UP000253647">
    <property type="component" value="Unassembled WGS sequence"/>
</dbReference>
<gene>
    <name evidence="1" type="ORF">DET61_11691</name>
</gene>
<accession>A0A368X7T1</accession>
<protein>
    <submittedName>
        <fullName evidence="1">Uncharacterized protein</fullName>
    </submittedName>
</protein>
<sequence>MPKTLVVETNAGNLQVQAPSFVAVQITPDFINRLKELRDLPDYYGLTEVRCEVDLKTERIERDTLVLPEMVVTSGQFWFTGELRNIENECVRSHSISTIDWNYVVQRLNAPDDDDLMVVAGTDEDAAHLRQTYLDKLANDELV</sequence>
<proteinExistence type="predicted"/>
<comment type="caution">
    <text evidence="1">The sequence shown here is derived from an EMBL/GenBank/DDBJ whole genome shotgun (WGS) entry which is preliminary data.</text>
</comment>
<dbReference type="RefSeq" id="WP_114435161.1">
    <property type="nucleotide sequence ID" value="NZ_QPJI01000016.1"/>
</dbReference>